<sequence>MSSTSPAVGRALDVLLYLAGRPGPVSAAAIMRDLGIPRSSGYHLLDVLTERGFVVYAADQRAYGLGVAAFEVGSAYLRHGPLELRARPILKKLVAQVYETSHLGILHGAETLYLLRELPTAMHMAVTVTGIGVRMPAHLTASGRAILAHLPAAQVRGLFPSTRAFVNRTGEGPASLPELRRVLQAERNQGWAEEVGLITPGLRSVAACAFDHTGYPCAAFSVTHRVEGSRTPATELVRAVRSAAQQLTWALSGRPPDGWFAT</sequence>
<dbReference type="GO" id="GO:0045892">
    <property type="term" value="P:negative regulation of DNA-templated transcription"/>
    <property type="evidence" value="ECO:0007669"/>
    <property type="project" value="TreeGrafter"/>
</dbReference>
<dbReference type="SUPFAM" id="SSF55781">
    <property type="entry name" value="GAF domain-like"/>
    <property type="match status" value="1"/>
</dbReference>
<evidence type="ECO:0000259" key="5">
    <source>
        <dbReference type="PROSITE" id="PS51078"/>
    </source>
</evidence>
<dbReference type="InterPro" id="IPR029016">
    <property type="entry name" value="GAF-like_dom_sf"/>
</dbReference>
<evidence type="ECO:0000256" key="3">
    <source>
        <dbReference type="ARBA" id="ARBA00023163"/>
    </source>
</evidence>
<protein>
    <submittedName>
        <fullName evidence="7">IclR family transcriptional regulator</fullName>
    </submittedName>
</protein>
<evidence type="ECO:0000313" key="7">
    <source>
        <dbReference type="EMBL" id="PEG41446.1"/>
    </source>
</evidence>
<evidence type="ECO:0000259" key="4">
    <source>
        <dbReference type="PROSITE" id="PS51077"/>
    </source>
</evidence>
<organism evidence="7 8">
    <name type="scientific">Mycolicibacterium agri</name>
    <name type="common">Mycobacterium agri</name>
    <dbReference type="NCBI Taxonomy" id="36811"/>
    <lineage>
        <taxon>Bacteria</taxon>
        <taxon>Bacillati</taxon>
        <taxon>Actinomycetota</taxon>
        <taxon>Actinomycetes</taxon>
        <taxon>Mycobacteriales</taxon>
        <taxon>Mycobacteriaceae</taxon>
        <taxon>Mycolicibacterium</taxon>
    </lineage>
</organism>
<dbReference type="SMART" id="SM00346">
    <property type="entry name" value="HTH_ICLR"/>
    <property type="match status" value="1"/>
</dbReference>
<reference evidence="6" key="3">
    <citation type="submission" date="2020-02" db="EMBL/GenBank/DDBJ databases">
        <authorList>
            <person name="Matsumoto Y."/>
            <person name="Motooka D."/>
            <person name="Nakamura S."/>
        </authorList>
    </citation>
    <scope>NUCLEOTIDE SEQUENCE</scope>
    <source>
        <strain evidence="6">JCM 6377</strain>
    </source>
</reference>
<evidence type="ECO:0000313" key="8">
    <source>
        <dbReference type="Proteomes" id="UP000220914"/>
    </source>
</evidence>
<dbReference type="PROSITE" id="PS51077">
    <property type="entry name" value="HTH_ICLR"/>
    <property type="match status" value="1"/>
</dbReference>
<dbReference type="PANTHER" id="PTHR30136">
    <property type="entry name" value="HELIX-TURN-HELIX TRANSCRIPTIONAL REGULATOR, ICLR FAMILY"/>
    <property type="match status" value="1"/>
</dbReference>
<dbReference type="EMBL" id="BLKS01000001">
    <property type="protein sequence ID" value="GFG53033.1"/>
    <property type="molecule type" value="Genomic_DNA"/>
</dbReference>
<dbReference type="GO" id="GO:0003677">
    <property type="term" value="F:DNA binding"/>
    <property type="evidence" value="ECO:0007669"/>
    <property type="project" value="UniProtKB-KW"/>
</dbReference>
<dbReference type="PROSITE" id="PS51078">
    <property type="entry name" value="ICLR_ED"/>
    <property type="match status" value="1"/>
</dbReference>
<reference evidence="7 8" key="1">
    <citation type="submission" date="2017-10" db="EMBL/GenBank/DDBJ databases">
        <title>The new phylogeny of genus Mycobacterium.</title>
        <authorList>
            <person name="Tortoli E."/>
            <person name="Trovato A."/>
            <person name="Cirillo D.M."/>
        </authorList>
    </citation>
    <scope>NUCLEOTIDE SEQUENCE [LARGE SCALE GENOMIC DNA]</scope>
    <source>
        <strain evidence="7 8">CCUG37673</strain>
    </source>
</reference>
<dbReference type="SUPFAM" id="SSF46785">
    <property type="entry name" value="Winged helix' DNA-binding domain"/>
    <property type="match status" value="1"/>
</dbReference>
<accession>A0A2A7NC88</accession>
<keyword evidence="2" id="KW-0238">DNA-binding</keyword>
<dbReference type="RefSeq" id="WP_097938687.1">
    <property type="nucleotide sequence ID" value="NZ_BLKS01000001.1"/>
</dbReference>
<keyword evidence="8" id="KW-1185">Reference proteome</keyword>
<dbReference type="Proteomes" id="UP000220914">
    <property type="component" value="Unassembled WGS sequence"/>
</dbReference>
<dbReference type="PANTHER" id="PTHR30136:SF24">
    <property type="entry name" value="HTH-TYPE TRANSCRIPTIONAL REPRESSOR ALLR"/>
    <property type="match status" value="1"/>
</dbReference>
<dbReference type="InterPro" id="IPR014757">
    <property type="entry name" value="Tscrpt_reg_IclR_C"/>
</dbReference>
<dbReference type="OrthoDB" id="3734039at2"/>
<gene>
    <name evidence="7" type="ORF">CQY20_05160</name>
    <name evidence="6" type="ORF">MAGR_44740</name>
</gene>
<comment type="caution">
    <text evidence="7">The sequence shown here is derived from an EMBL/GenBank/DDBJ whole genome shotgun (WGS) entry which is preliminary data.</text>
</comment>
<dbReference type="GO" id="GO:0003700">
    <property type="term" value="F:DNA-binding transcription factor activity"/>
    <property type="evidence" value="ECO:0007669"/>
    <property type="project" value="TreeGrafter"/>
</dbReference>
<evidence type="ECO:0000256" key="2">
    <source>
        <dbReference type="ARBA" id="ARBA00023125"/>
    </source>
</evidence>
<feature type="domain" description="IclR-ED" evidence="5">
    <location>
        <begin position="68"/>
        <end position="253"/>
    </location>
</feature>
<dbReference type="InterPro" id="IPR050707">
    <property type="entry name" value="HTH_MetabolicPath_Reg"/>
</dbReference>
<reference evidence="6 9" key="2">
    <citation type="journal article" date="2019" name="Emerg. Microbes Infect.">
        <title>Comprehensive subspecies identification of 175 nontuberculous mycobacteria species based on 7547 genomic profiles.</title>
        <authorList>
            <person name="Matsumoto Y."/>
            <person name="Kinjo T."/>
            <person name="Motooka D."/>
            <person name="Nabeya D."/>
            <person name="Jung N."/>
            <person name="Uechi K."/>
            <person name="Horii T."/>
            <person name="Iida T."/>
            <person name="Fujita J."/>
            <person name="Nakamura S."/>
        </authorList>
    </citation>
    <scope>NUCLEOTIDE SEQUENCE [LARGE SCALE GENOMIC DNA]</scope>
    <source>
        <strain evidence="6 9">JCM 6377</strain>
    </source>
</reference>
<dbReference type="Proteomes" id="UP000465302">
    <property type="component" value="Unassembled WGS sequence"/>
</dbReference>
<dbReference type="InterPro" id="IPR036390">
    <property type="entry name" value="WH_DNA-bd_sf"/>
</dbReference>
<dbReference type="Gene3D" id="3.30.450.40">
    <property type="match status" value="1"/>
</dbReference>
<dbReference type="InterPro" id="IPR036388">
    <property type="entry name" value="WH-like_DNA-bd_sf"/>
</dbReference>
<dbReference type="EMBL" id="PDCP01000006">
    <property type="protein sequence ID" value="PEG41446.1"/>
    <property type="molecule type" value="Genomic_DNA"/>
</dbReference>
<evidence type="ECO:0000256" key="1">
    <source>
        <dbReference type="ARBA" id="ARBA00023015"/>
    </source>
</evidence>
<evidence type="ECO:0000313" key="6">
    <source>
        <dbReference type="EMBL" id="GFG53033.1"/>
    </source>
</evidence>
<name>A0A2A7NC88_MYCAG</name>
<dbReference type="Pfam" id="PF09339">
    <property type="entry name" value="HTH_IclR"/>
    <property type="match status" value="1"/>
</dbReference>
<keyword evidence="1" id="KW-0805">Transcription regulation</keyword>
<dbReference type="InterPro" id="IPR005471">
    <property type="entry name" value="Tscrpt_reg_IclR_N"/>
</dbReference>
<evidence type="ECO:0000313" key="9">
    <source>
        <dbReference type="Proteomes" id="UP000465302"/>
    </source>
</evidence>
<dbReference type="Gene3D" id="1.10.10.10">
    <property type="entry name" value="Winged helix-like DNA-binding domain superfamily/Winged helix DNA-binding domain"/>
    <property type="match status" value="1"/>
</dbReference>
<proteinExistence type="predicted"/>
<dbReference type="AlphaFoldDB" id="A0A2A7NC88"/>
<dbReference type="Pfam" id="PF01614">
    <property type="entry name" value="IclR_C"/>
    <property type="match status" value="1"/>
</dbReference>
<keyword evidence="3" id="KW-0804">Transcription</keyword>
<feature type="domain" description="HTH iclR-type" evidence="4">
    <location>
        <begin position="5"/>
        <end position="67"/>
    </location>
</feature>